<evidence type="ECO:0000313" key="1">
    <source>
        <dbReference type="EMBL" id="OBS03690.1"/>
    </source>
</evidence>
<gene>
    <name evidence="1" type="ORF">A9W98_08365</name>
</gene>
<evidence type="ECO:0008006" key="3">
    <source>
        <dbReference type="Google" id="ProtNLM"/>
    </source>
</evidence>
<comment type="caution">
    <text evidence="1">The sequence shown here is derived from an EMBL/GenBank/DDBJ whole genome shotgun (WGS) entry which is preliminary data.</text>
</comment>
<proteinExistence type="predicted"/>
<name>A0A1A6BMX8_MYCGO</name>
<dbReference type="OrthoDB" id="5178774at2"/>
<organism evidence="1 2">
    <name type="scientific">Mycobacterium gordonae</name>
    <dbReference type="NCBI Taxonomy" id="1778"/>
    <lineage>
        <taxon>Bacteria</taxon>
        <taxon>Bacillati</taxon>
        <taxon>Actinomycetota</taxon>
        <taxon>Actinomycetes</taxon>
        <taxon>Mycobacteriales</taxon>
        <taxon>Mycobacteriaceae</taxon>
        <taxon>Mycobacterium</taxon>
    </lineage>
</organism>
<reference evidence="1 2" key="1">
    <citation type="submission" date="2016-06" db="EMBL/GenBank/DDBJ databases">
        <authorList>
            <person name="Kjaerup R.B."/>
            <person name="Dalgaard T.S."/>
            <person name="Juul-Madsen H.R."/>
        </authorList>
    </citation>
    <scope>NUCLEOTIDE SEQUENCE [LARGE SCALE GENOMIC DNA]</scope>
    <source>
        <strain evidence="1 2">1245752.6</strain>
    </source>
</reference>
<dbReference type="Pfam" id="PF10698">
    <property type="entry name" value="DUF2505"/>
    <property type="match status" value="1"/>
</dbReference>
<evidence type="ECO:0000313" key="2">
    <source>
        <dbReference type="Proteomes" id="UP000093757"/>
    </source>
</evidence>
<protein>
    <recommendedName>
        <fullName evidence="3">DUF2505 domain-containing protein</fullName>
    </recommendedName>
</protein>
<dbReference type="InterPro" id="IPR019639">
    <property type="entry name" value="DUF2505"/>
</dbReference>
<dbReference type="RefSeq" id="WP_065132199.1">
    <property type="nucleotide sequence ID" value="NZ_MAEM01000044.1"/>
</dbReference>
<dbReference type="Proteomes" id="UP000093757">
    <property type="component" value="Unassembled WGS sequence"/>
</dbReference>
<sequence length="183" mass="19912">MPRSFDMSADYDATVRDVHQAFHDLAYWQGRLAETPVDVASLESMRIGGESGDDGTIEVITHQTMLNQNLPALVTQLHRGDLCVRREETWGPIRDGIATASIAGSIVGAPVNLWGTALLQPVSESDRSRITLQLTIQVRVPFIGGKLERLIGNELGQLVTIEQRFTTSWLNSADGSAARNGTG</sequence>
<dbReference type="EMBL" id="MAEM01000044">
    <property type="protein sequence ID" value="OBS03690.1"/>
    <property type="molecule type" value="Genomic_DNA"/>
</dbReference>
<accession>A0A1A6BMX8</accession>
<dbReference type="AlphaFoldDB" id="A0A1A6BMX8"/>